<organism evidence="2 3">
    <name type="scientific">Actinacidiphila bryophytorum</name>
    <dbReference type="NCBI Taxonomy" id="1436133"/>
    <lineage>
        <taxon>Bacteria</taxon>
        <taxon>Bacillati</taxon>
        <taxon>Actinomycetota</taxon>
        <taxon>Actinomycetes</taxon>
        <taxon>Kitasatosporales</taxon>
        <taxon>Streptomycetaceae</taxon>
        <taxon>Actinacidiphila</taxon>
    </lineage>
</organism>
<gene>
    <name evidence="2" type="ORF">SBRY_50293</name>
</gene>
<evidence type="ECO:0000313" key="3">
    <source>
        <dbReference type="Proteomes" id="UP001153328"/>
    </source>
</evidence>
<evidence type="ECO:0000313" key="2">
    <source>
        <dbReference type="EMBL" id="CAG7650180.1"/>
    </source>
</evidence>
<dbReference type="Proteomes" id="UP001153328">
    <property type="component" value="Unassembled WGS sequence"/>
</dbReference>
<proteinExistence type="predicted"/>
<dbReference type="EMBL" id="CAJVAX010000019">
    <property type="protein sequence ID" value="CAG7650180.1"/>
    <property type="molecule type" value="Genomic_DNA"/>
</dbReference>
<sequence>MPALRFPRVKGSTIMRSTSARVVTAMAVAAVPLAFPAAAWAAPADTAGQWATYQASLDPVTANHVTGSGKAMIQLSGNTAKITVTASGLVGGKSPHAMHIHVDGGGVCPKPSEAVDHNGHPSINVADAMKDYGMIGTSLTTSGDSTDKSALAVDRFPAGATVSYSRTLDVSDKVAANLKSGRAVLVVHGIDYNANGMYDKVLGASELDKTLPAEATDPALCGAFTASQMSSMPAGAADTGDGATQTGHTDAGMVAGGGAAVLAGLGAGGYALRRRGTAGR</sequence>
<feature type="signal peptide" evidence="1">
    <location>
        <begin position="1"/>
        <end position="41"/>
    </location>
</feature>
<evidence type="ECO:0008006" key="4">
    <source>
        <dbReference type="Google" id="ProtNLM"/>
    </source>
</evidence>
<protein>
    <recommendedName>
        <fullName evidence="4">CHRD domain-containing protein</fullName>
    </recommendedName>
</protein>
<keyword evidence="1" id="KW-0732">Signal</keyword>
<dbReference type="AlphaFoldDB" id="A0A9W4MJ98"/>
<accession>A0A9W4MJ98</accession>
<feature type="chain" id="PRO_5040946940" description="CHRD domain-containing protein" evidence="1">
    <location>
        <begin position="42"/>
        <end position="280"/>
    </location>
</feature>
<evidence type="ECO:0000256" key="1">
    <source>
        <dbReference type="SAM" id="SignalP"/>
    </source>
</evidence>
<comment type="caution">
    <text evidence="2">The sequence shown here is derived from an EMBL/GenBank/DDBJ whole genome shotgun (WGS) entry which is preliminary data.</text>
</comment>
<reference evidence="2" key="1">
    <citation type="submission" date="2021-06" db="EMBL/GenBank/DDBJ databases">
        <authorList>
            <person name="Arsene-Ploetze F."/>
        </authorList>
    </citation>
    <scope>NUCLEOTIDE SEQUENCE</scope>
    <source>
        <strain evidence="2">SBRY1</strain>
    </source>
</reference>
<name>A0A9W4MJ98_9ACTN</name>
<keyword evidence="3" id="KW-1185">Reference proteome</keyword>